<feature type="region of interest" description="Disordered" evidence="1">
    <location>
        <begin position="99"/>
        <end position="166"/>
    </location>
</feature>
<keyword evidence="2" id="KW-0472">Membrane</keyword>
<organism evidence="3 4">
    <name type="scientific">Protomyces lactucae-debilis</name>
    <dbReference type="NCBI Taxonomy" id="2754530"/>
    <lineage>
        <taxon>Eukaryota</taxon>
        <taxon>Fungi</taxon>
        <taxon>Dikarya</taxon>
        <taxon>Ascomycota</taxon>
        <taxon>Taphrinomycotina</taxon>
        <taxon>Taphrinomycetes</taxon>
        <taxon>Taphrinales</taxon>
        <taxon>Protomycetaceae</taxon>
        <taxon>Protomyces</taxon>
    </lineage>
</organism>
<feature type="compositionally biased region" description="Polar residues" evidence="1">
    <location>
        <begin position="420"/>
        <end position="433"/>
    </location>
</feature>
<keyword evidence="4" id="KW-1185">Reference proteome</keyword>
<feature type="region of interest" description="Disordered" evidence="1">
    <location>
        <begin position="382"/>
        <end position="404"/>
    </location>
</feature>
<dbReference type="OMA" id="ICHLDAC"/>
<feature type="compositionally biased region" description="Basic residues" evidence="1">
    <location>
        <begin position="1"/>
        <end position="12"/>
    </location>
</feature>
<comment type="caution">
    <text evidence="3">The sequence shown here is derived from an EMBL/GenBank/DDBJ whole genome shotgun (WGS) entry which is preliminary data.</text>
</comment>
<dbReference type="EMBL" id="MCFI01000010">
    <property type="protein sequence ID" value="ORY82113.1"/>
    <property type="molecule type" value="Genomic_DNA"/>
</dbReference>
<feature type="transmembrane region" description="Helical" evidence="2">
    <location>
        <begin position="270"/>
        <end position="292"/>
    </location>
</feature>
<feature type="region of interest" description="Disordered" evidence="1">
    <location>
        <begin position="416"/>
        <end position="461"/>
    </location>
</feature>
<evidence type="ECO:0000313" key="4">
    <source>
        <dbReference type="Proteomes" id="UP000193685"/>
    </source>
</evidence>
<evidence type="ECO:0000256" key="1">
    <source>
        <dbReference type="SAM" id="MobiDB-lite"/>
    </source>
</evidence>
<dbReference type="Proteomes" id="UP000193685">
    <property type="component" value="Unassembled WGS sequence"/>
</dbReference>
<feature type="region of interest" description="Disordered" evidence="1">
    <location>
        <begin position="1"/>
        <end position="25"/>
    </location>
</feature>
<proteinExistence type="predicted"/>
<feature type="region of interest" description="Disordered" evidence="1">
    <location>
        <begin position="237"/>
        <end position="264"/>
    </location>
</feature>
<name>A0A1Y2FDX9_PROLT</name>
<keyword evidence="2" id="KW-1133">Transmembrane helix</keyword>
<evidence type="ECO:0008006" key="5">
    <source>
        <dbReference type="Google" id="ProtNLM"/>
    </source>
</evidence>
<dbReference type="GeneID" id="63788363"/>
<keyword evidence="2" id="KW-0812">Transmembrane</keyword>
<feature type="compositionally biased region" description="Basic and acidic residues" evidence="1">
    <location>
        <begin position="40"/>
        <end position="53"/>
    </location>
</feature>
<accession>A0A1Y2FDX9</accession>
<sequence length="461" mass="47791">MNKKPKHTHHKGLAAEGHVQNSKRNIMDMGALEKEFDKDLGQWVEKTTHDPSHTTRHAHSQHTEANKAESCASPPMSTPTPALNAHGVLAVKAASPLLDDPLDASTPTPSSSCSSQASSRSSYPPSSRQSNQSIPVSRVSVSPPRQSTTQSSPPSQAQPAPYPTNTLVVTNVNGTIQNITYGNAHNGSDVLPWLRKPTALAVSATEVGNEAIATPTMTNAMDDLGVAVASSVVLTASPTPSSSAGTLGPGTAGSLRSDSSTGLSQTGKTVLGSVLGVVGGLGLLCAVALLLFSQRKRRRLNKRDSKTALASDKQKSYASTWTTPNAAAAIRAREIGSAGESGIGQDAHERSFHVVSGQHLPQPPSMILPGQRTRGVSPSPIVFRNGQPPPGTGNSDGQDPFSDSAAIAWPLSAGMIMSDAQPSPDSSPTTFTRTGRIGSLAGHSSRASLTASGSRFVEHGL</sequence>
<feature type="region of interest" description="Disordered" evidence="1">
    <location>
        <begin position="40"/>
        <end position="83"/>
    </location>
</feature>
<gene>
    <name evidence="3" type="ORF">BCR37DRAFT_398889</name>
</gene>
<dbReference type="AlphaFoldDB" id="A0A1Y2FDX9"/>
<reference evidence="3 4" key="1">
    <citation type="submission" date="2016-07" db="EMBL/GenBank/DDBJ databases">
        <title>Pervasive Adenine N6-methylation of Active Genes in Fungi.</title>
        <authorList>
            <consortium name="DOE Joint Genome Institute"/>
            <person name="Mondo S.J."/>
            <person name="Dannebaum R.O."/>
            <person name="Kuo R.C."/>
            <person name="Labutti K."/>
            <person name="Haridas S."/>
            <person name="Kuo A."/>
            <person name="Salamov A."/>
            <person name="Ahrendt S.R."/>
            <person name="Lipzen A."/>
            <person name="Sullivan W."/>
            <person name="Andreopoulos W.B."/>
            <person name="Clum A."/>
            <person name="Lindquist E."/>
            <person name="Daum C."/>
            <person name="Ramamoorthy G.K."/>
            <person name="Gryganskyi A."/>
            <person name="Culley D."/>
            <person name="Magnuson J.K."/>
            <person name="James T.Y."/>
            <person name="O'Malley M.A."/>
            <person name="Stajich J.E."/>
            <person name="Spatafora J.W."/>
            <person name="Visel A."/>
            <person name="Grigoriev I.V."/>
        </authorList>
    </citation>
    <scope>NUCLEOTIDE SEQUENCE [LARGE SCALE GENOMIC DNA]</scope>
    <source>
        <strain evidence="3 4">12-1054</strain>
    </source>
</reference>
<protein>
    <recommendedName>
        <fullName evidence="5">Mid2 domain-containing protein</fullName>
    </recommendedName>
</protein>
<dbReference type="RefSeq" id="XP_040725247.1">
    <property type="nucleotide sequence ID" value="XM_040871764.1"/>
</dbReference>
<feature type="compositionally biased region" description="Low complexity" evidence="1">
    <location>
        <begin position="104"/>
        <end position="166"/>
    </location>
</feature>
<feature type="compositionally biased region" description="Low complexity" evidence="1">
    <location>
        <begin position="237"/>
        <end position="246"/>
    </location>
</feature>
<evidence type="ECO:0000256" key="2">
    <source>
        <dbReference type="SAM" id="Phobius"/>
    </source>
</evidence>
<evidence type="ECO:0000313" key="3">
    <source>
        <dbReference type="EMBL" id="ORY82113.1"/>
    </source>
</evidence>